<reference evidence="2" key="1">
    <citation type="journal article" date="2019" name="Sci. Rep.">
        <title>Draft genome of Tanacetum cinerariifolium, the natural source of mosquito coil.</title>
        <authorList>
            <person name="Yamashiro T."/>
            <person name="Shiraishi A."/>
            <person name="Satake H."/>
            <person name="Nakayama K."/>
        </authorList>
    </citation>
    <scope>NUCLEOTIDE SEQUENCE</scope>
</reference>
<feature type="region of interest" description="Disordered" evidence="1">
    <location>
        <begin position="1"/>
        <end position="50"/>
    </location>
</feature>
<comment type="caution">
    <text evidence="2">The sequence shown here is derived from an EMBL/GenBank/DDBJ whole genome shotgun (WGS) entry which is preliminary data.</text>
</comment>
<protein>
    <submittedName>
        <fullName evidence="2">Uncharacterized protein</fullName>
    </submittedName>
</protein>
<feature type="compositionally biased region" description="Acidic residues" evidence="1">
    <location>
        <begin position="1"/>
        <end position="16"/>
    </location>
</feature>
<sequence length="50" mass="5845">EIEEEEPEEEPVEEPEPLVGHEDQFDAHPNPQPENINGWVEEPVERDPEE</sequence>
<dbReference type="EMBL" id="BKCJ011793620">
    <property type="protein sequence ID" value="GFD53384.1"/>
    <property type="molecule type" value="Genomic_DNA"/>
</dbReference>
<gene>
    <name evidence="2" type="ORF">Tci_925353</name>
</gene>
<name>A0A699X9L8_TANCI</name>
<organism evidence="2">
    <name type="scientific">Tanacetum cinerariifolium</name>
    <name type="common">Dalmatian daisy</name>
    <name type="synonym">Chrysanthemum cinerariifolium</name>
    <dbReference type="NCBI Taxonomy" id="118510"/>
    <lineage>
        <taxon>Eukaryota</taxon>
        <taxon>Viridiplantae</taxon>
        <taxon>Streptophyta</taxon>
        <taxon>Embryophyta</taxon>
        <taxon>Tracheophyta</taxon>
        <taxon>Spermatophyta</taxon>
        <taxon>Magnoliopsida</taxon>
        <taxon>eudicotyledons</taxon>
        <taxon>Gunneridae</taxon>
        <taxon>Pentapetalae</taxon>
        <taxon>asterids</taxon>
        <taxon>campanulids</taxon>
        <taxon>Asterales</taxon>
        <taxon>Asteraceae</taxon>
        <taxon>Asteroideae</taxon>
        <taxon>Anthemideae</taxon>
        <taxon>Anthemidinae</taxon>
        <taxon>Tanacetum</taxon>
    </lineage>
</organism>
<accession>A0A699X9L8</accession>
<feature type="non-terminal residue" evidence="2">
    <location>
        <position position="1"/>
    </location>
</feature>
<proteinExistence type="predicted"/>
<dbReference type="AlphaFoldDB" id="A0A699X9L8"/>
<evidence type="ECO:0000256" key="1">
    <source>
        <dbReference type="SAM" id="MobiDB-lite"/>
    </source>
</evidence>
<evidence type="ECO:0000313" key="2">
    <source>
        <dbReference type="EMBL" id="GFD53384.1"/>
    </source>
</evidence>